<dbReference type="EMBL" id="FWZT01000002">
    <property type="protein sequence ID" value="SME98305.1"/>
    <property type="molecule type" value="Genomic_DNA"/>
</dbReference>
<dbReference type="InterPro" id="IPR025368">
    <property type="entry name" value="DUF4272"/>
</dbReference>
<name>A0A1Y6B8F4_9BACT</name>
<evidence type="ECO:0000313" key="2">
    <source>
        <dbReference type="Proteomes" id="UP000192907"/>
    </source>
</evidence>
<gene>
    <name evidence="1" type="ORF">SAMN06296036_102441</name>
</gene>
<dbReference type="STRING" id="1513793.SAMN06296036_102441"/>
<organism evidence="1 2">
    <name type="scientific">Pseudobacteriovorax antillogorgiicola</name>
    <dbReference type="NCBI Taxonomy" id="1513793"/>
    <lineage>
        <taxon>Bacteria</taxon>
        <taxon>Pseudomonadati</taxon>
        <taxon>Bdellovibrionota</taxon>
        <taxon>Oligoflexia</taxon>
        <taxon>Oligoflexales</taxon>
        <taxon>Pseudobacteriovoracaceae</taxon>
        <taxon>Pseudobacteriovorax</taxon>
    </lineage>
</organism>
<sequence>MNAIWAESIRENSETSLDQLEKSIPLGFIELSAQEKEFLHSSKPNHQEVIDALWKYEGINVFLWVLGLTDSLSLPNKVCSVPELVSMLLDSQDQVMNGTMRSPADILDAIDFNRCLHWHVVEARSKQRPIPDELDEGVIMERSYAFNWLINYWGQDWDNTFVST</sequence>
<dbReference type="AlphaFoldDB" id="A0A1Y6B8F4"/>
<reference evidence="2" key="1">
    <citation type="submission" date="2017-04" db="EMBL/GenBank/DDBJ databases">
        <authorList>
            <person name="Varghese N."/>
            <person name="Submissions S."/>
        </authorList>
    </citation>
    <scope>NUCLEOTIDE SEQUENCE [LARGE SCALE GENOMIC DNA]</scope>
    <source>
        <strain evidence="2">RKEM611</strain>
    </source>
</reference>
<dbReference type="Pfam" id="PF14094">
    <property type="entry name" value="DUF4272"/>
    <property type="match status" value="1"/>
</dbReference>
<accession>A0A1Y6B8F4</accession>
<proteinExistence type="predicted"/>
<evidence type="ECO:0000313" key="1">
    <source>
        <dbReference type="EMBL" id="SME98305.1"/>
    </source>
</evidence>
<dbReference type="Proteomes" id="UP000192907">
    <property type="component" value="Unassembled WGS sequence"/>
</dbReference>
<evidence type="ECO:0008006" key="3">
    <source>
        <dbReference type="Google" id="ProtNLM"/>
    </source>
</evidence>
<keyword evidence="2" id="KW-1185">Reference proteome</keyword>
<protein>
    <recommendedName>
        <fullName evidence="3">DUF4272 domain-containing protein</fullName>
    </recommendedName>
</protein>